<protein>
    <submittedName>
        <fullName evidence="2">Uncharacterized protein</fullName>
    </submittedName>
</protein>
<organism evidence="2 3">
    <name type="scientific">Acorus calamus</name>
    <name type="common">Sweet flag</name>
    <dbReference type="NCBI Taxonomy" id="4465"/>
    <lineage>
        <taxon>Eukaryota</taxon>
        <taxon>Viridiplantae</taxon>
        <taxon>Streptophyta</taxon>
        <taxon>Embryophyta</taxon>
        <taxon>Tracheophyta</taxon>
        <taxon>Spermatophyta</taxon>
        <taxon>Magnoliopsida</taxon>
        <taxon>Liliopsida</taxon>
        <taxon>Acoraceae</taxon>
        <taxon>Acorus</taxon>
    </lineage>
</organism>
<dbReference type="EMBL" id="JAUJYO010000011">
    <property type="protein sequence ID" value="KAK1304578.1"/>
    <property type="molecule type" value="Genomic_DNA"/>
</dbReference>
<comment type="caution">
    <text evidence="2">The sequence shown here is derived from an EMBL/GenBank/DDBJ whole genome shotgun (WGS) entry which is preliminary data.</text>
</comment>
<evidence type="ECO:0000313" key="3">
    <source>
        <dbReference type="Proteomes" id="UP001180020"/>
    </source>
</evidence>
<dbReference type="Proteomes" id="UP001180020">
    <property type="component" value="Unassembled WGS sequence"/>
</dbReference>
<gene>
    <name evidence="2" type="ORF">QJS10_CPB11g02037</name>
</gene>
<feature type="compositionally biased region" description="Polar residues" evidence="1">
    <location>
        <begin position="231"/>
        <end position="252"/>
    </location>
</feature>
<feature type="region of interest" description="Disordered" evidence="1">
    <location>
        <begin position="231"/>
        <end position="271"/>
    </location>
</feature>
<name>A0AAV9DVN9_ACOCL</name>
<reference evidence="2" key="2">
    <citation type="submission" date="2023-06" db="EMBL/GenBank/DDBJ databases">
        <authorList>
            <person name="Ma L."/>
            <person name="Liu K.-W."/>
            <person name="Li Z."/>
            <person name="Hsiao Y.-Y."/>
            <person name="Qi Y."/>
            <person name="Fu T."/>
            <person name="Tang G."/>
            <person name="Zhang D."/>
            <person name="Sun W.-H."/>
            <person name="Liu D.-K."/>
            <person name="Li Y."/>
            <person name="Chen G.-Z."/>
            <person name="Liu X.-D."/>
            <person name="Liao X.-Y."/>
            <person name="Jiang Y.-T."/>
            <person name="Yu X."/>
            <person name="Hao Y."/>
            <person name="Huang J."/>
            <person name="Zhao X.-W."/>
            <person name="Ke S."/>
            <person name="Chen Y.-Y."/>
            <person name="Wu W.-L."/>
            <person name="Hsu J.-L."/>
            <person name="Lin Y.-F."/>
            <person name="Huang M.-D."/>
            <person name="Li C.-Y."/>
            <person name="Huang L."/>
            <person name="Wang Z.-W."/>
            <person name="Zhao X."/>
            <person name="Zhong W.-Y."/>
            <person name="Peng D.-H."/>
            <person name="Ahmad S."/>
            <person name="Lan S."/>
            <person name="Zhang J.-S."/>
            <person name="Tsai W.-C."/>
            <person name="Van De Peer Y."/>
            <person name="Liu Z.-J."/>
        </authorList>
    </citation>
    <scope>NUCLEOTIDE SEQUENCE</scope>
    <source>
        <strain evidence="2">CP</strain>
        <tissue evidence="2">Leaves</tissue>
    </source>
</reference>
<accession>A0AAV9DVN9</accession>
<feature type="region of interest" description="Disordered" evidence="1">
    <location>
        <begin position="62"/>
        <end position="106"/>
    </location>
</feature>
<sequence length="271" mass="29643">MEKKGVRDSGLGKRLREDSVLLIKGFDSIASSLSRLTNTLDSTAQGVNDLARPSVTELLQRENQTTEDGEENLPKAKKQCSSPQELAEDKDEDGEKQGDNAQAGNGKLKKAQKLAVSLAIKAASLAQELKSSKSELCFVQERCVLLEEENKMLRDGIDTGLRPEEDDLVRLQLEALLAEKSRLANENAGLIRENHCLRQLVEYHQLTSQDLSESYEEAVLGTCLDFSSPSVGGTSSDGCNNESSNIDTSGTPRPSICSLHSLEEGYEKEEQ</sequence>
<reference evidence="2" key="1">
    <citation type="journal article" date="2023" name="Nat. Commun.">
        <title>Diploid and tetraploid genomes of Acorus and the evolution of monocots.</title>
        <authorList>
            <person name="Ma L."/>
            <person name="Liu K.W."/>
            <person name="Li Z."/>
            <person name="Hsiao Y.Y."/>
            <person name="Qi Y."/>
            <person name="Fu T."/>
            <person name="Tang G.D."/>
            <person name="Zhang D."/>
            <person name="Sun W.H."/>
            <person name="Liu D.K."/>
            <person name="Li Y."/>
            <person name="Chen G.Z."/>
            <person name="Liu X.D."/>
            <person name="Liao X.Y."/>
            <person name="Jiang Y.T."/>
            <person name="Yu X."/>
            <person name="Hao Y."/>
            <person name="Huang J."/>
            <person name="Zhao X.W."/>
            <person name="Ke S."/>
            <person name="Chen Y.Y."/>
            <person name="Wu W.L."/>
            <person name="Hsu J.L."/>
            <person name="Lin Y.F."/>
            <person name="Huang M.D."/>
            <person name="Li C.Y."/>
            <person name="Huang L."/>
            <person name="Wang Z.W."/>
            <person name="Zhao X."/>
            <person name="Zhong W.Y."/>
            <person name="Peng D.H."/>
            <person name="Ahmad S."/>
            <person name="Lan S."/>
            <person name="Zhang J.S."/>
            <person name="Tsai W.C."/>
            <person name="Van de Peer Y."/>
            <person name="Liu Z.J."/>
        </authorList>
    </citation>
    <scope>NUCLEOTIDE SEQUENCE</scope>
    <source>
        <strain evidence="2">CP</strain>
    </source>
</reference>
<dbReference type="AlphaFoldDB" id="A0AAV9DVN9"/>
<dbReference type="PANTHER" id="PTHR31016">
    <property type="entry name" value="OS04G0228100 PROTEIN"/>
    <property type="match status" value="1"/>
</dbReference>
<keyword evidence="3" id="KW-1185">Reference proteome</keyword>
<dbReference type="PANTHER" id="PTHR31016:SF2">
    <property type="entry name" value="OS04G0228100 PROTEIN"/>
    <property type="match status" value="1"/>
</dbReference>
<proteinExistence type="predicted"/>
<evidence type="ECO:0000313" key="2">
    <source>
        <dbReference type="EMBL" id="KAK1304578.1"/>
    </source>
</evidence>
<evidence type="ECO:0000256" key="1">
    <source>
        <dbReference type="SAM" id="MobiDB-lite"/>
    </source>
</evidence>